<dbReference type="EMBL" id="BJYR01000018">
    <property type="protein sequence ID" value="GEO00899.1"/>
    <property type="molecule type" value="Genomic_DNA"/>
</dbReference>
<dbReference type="Proteomes" id="UP000321464">
    <property type="component" value="Unassembled WGS sequence"/>
</dbReference>
<gene>
    <name evidence="1" type="ORF">NSE01_27310</name>
</gene>
<sequence length="664" mass="72043">MTSEDRQLGMDRAISRRDFVNGVAAAALAAGVPAEALAAGGRPKAVITPEIDPNPYPPARQGMRGSHAGTFEAAHMLRDGTLKLADAEDSGETYDLIVVGGGLSGLSAAHFFQKRVGPGAKVLVLDNHDDFGGHAKRNEFRVNGKLLLCNGGTLNIESPSRYDKWSRVLLDDIGVDIARYERDNTANAGLYKSLGMGHGMVFDAETFGGKDVVLAMGGGWRGGAIEPDKLEKAPLTPKARADLARLFAKDQPDYLPGLDQAAKKDWLARHSYKEFLTDKVGVDPQVYWLFQDIGKASFCVGGDAVPALFGWVQGYPGFSGMALGEVPADLFADLPGGQHGRQREGDKSIHFPDGNATLARLLVSKLVPEATSGRTQEDMGTAVIDYAALDRPGAPTRIRLSSVVLNVAHKGDPASASEVAVHYSKQGKLVEVRGKAVIMANWNMAIPYMMPELPAPQKEALAYGVKGPMVYTSVAVTNWRPFVKLGAANFHCPTMFHQEVGLTEAVSLGDLKHPQSPDEPIVLHLVKYMNKPGLPRRDQHRIGRAELLAMSFETFERETRRQLQRMLGAAGFDAARDIAGITVNRWGHGYAYTYNSIYDPVEWVYSESPNRPCVIGRQPFGLVSIANSDAAASPHTDAAIQEAHRAVQEVIERRTYPFVPRRTG</sequence>
<dbReference type="AlphaFoldDB" id="A0A512AMG5"/>
<protein>
    <submittedName>
        <fullName evidence="1">Spermidine dehydrogenase</fullName>
    </submittedName>
</protein>
<dbReference type="InterPro" id="IPR006311">
    <property type="entry name" value="TAT_signal"/>
</dbReference>
<comment type="caution">
    <text evidence="1">The sequence shown here is derived from an EMBL/GenBank/DDBJ whole genome shotgun (WGS) entry which is preliminary data.</text>
</comment>
<dbReference type="InterPro" id="IPR019546">
    <property type="entry name" value="TAT_signal_bac_arc"/>
</dbReference>
<dbReference type="InterPro" id="IPR036188">
    <property type="entry name" value="FAD/NAD-bd_sf"/>
</dbReference>
<reference evidence="1 2" key="1">
    <citation type="submission" date="2019-07" db="EMBL/GenBank/DDBJ databases">
        <title>Whole genome shotgun sequence of Novosphingobium sediminis NBRC 106119.</title>
        <authorList>
            <person name="Hosoyama A."/>
            <person name="Uohara A."/>
            <person name="Ohji S."/>
            <person name="Ichikawa N."/>
        </authorList>
    </citation>
    <scope>NUCLEOTIDE SEQUENCE [LARGE SCALE GENOMIC DNA]</scope>
    <source>
        <strain evidence="1 2">NBRC 106119</strain>
    </source>
</reference>
<dbReference type="Gene3D" id="3.50.50.60">
    <property type="entry name" value="FAD/NAD(P)-binding domain"/>
    <property type="match status" value="1"/>
</dbReference>
<dbReference type="RefSeq" id="WP_246135212.1">
    <property type="nucleotide sequence ID" value="NZ_BJYR01000018.1"/>
</dbReference>
<accession>A0A512AMG5</accession>
<dbReference type="SUPFAM" id="SSF51905">
    <property type="entry name" value="FAD/NAD(P)-binding domain"/>
    <property type="match status" value="1"/>
</dbReference>
<dbReference type="NCBIfam" id="TIGR01409">
    <property type="entry name" value="TAT_signal_seq"/>
    <property type="match status" value="1"/>
</dbReference>
<evidence type="ECO:0000313" key="2">
    <source>
        <dbReference type="Proteomes" id="UP000321464"/>
    </source>
</evidence>
<proteinExistence type="predicted"/>
<keyword evidence="2" id="KW-1185">Reference proteome</keyword>
<evidence type="ECO:0000313" key="1">
    <source>
        <dbReference type="EMBL" id="GEO00899.1"/>
    </source>
</evidence>
<dbReference type="PROSITE" id="PS51318">
    <property type="entry name" value="TAT"/>
    <property type="match status" value="1"/>
</dbReference>
<name>A0A512AMG5_9SPHN</name>
<dbReference type="Pfam" id="PF13450">
    <property type="entry name" value="NAD_binding_8"/>
    <property type="match status" value="1"/>
</dbReference>
<organism evidence="1 2">
    <name type="scientific">Novosphingobium sediminis</name>
    <dbReference type="NCBI Taxonomy" id="707214"/>
    <lineage>
        <taxon>Bacteria</taxon>
        <taxon>Pseudomonadati</taxon>
        <taxon>Pseudomonadota</taxon>
        <taxon>Alphaproteobacteria</taxon>
        <taxon>Sphingomonadales</taxon>
        <taxon>Sphingomonadaceae</taxon>
        <taxon>Novosphingobium</taxon>
    </lineage>
</organism>